<accession>A0A8D8SYU4</accession>
<dbReference type="EMBL" id="HBUF01060338">
    <property type="protein sequence ID" value="CAG6625575.1"/>
    <property type="molecule type" value="Transcribed_RNA"/>
</dbReference>
<reference evidence="1" key="1">
    <citation type="submission" date="2021-05" db="EMBL/GenBank/DDBJ databases">
        <authorList>
            <person name="Alioto T."/>
            <person name="Alioto T."/>
            <person name="Gomez Garrido J."/>
        </authorList>
    </citation>
    <scope>NUCLEOTIDE SEQUENCE</scope>
</reference>
<evidence type="ECO:0000313" key="1">
    <source>
        <dbReference type="EMBL" id="CAG6677236.1"/>
    </source>
</evidence>
<organism evidence="1">
    <name type="scientific">Cacopsylla melanoneura</name>
    <dbReference type="NCBI Taxonomy" id="428564"/>
    <lineage>
        <taxon>Eukaryota</taxon>
        <taxon>Metazoa</taxon>
        <taxon>Ecdysozoa</taxon>
        <taxon>Arthropoda</taxon>
        <taxon>Hexapoda</taxon>
        <taxon>Insecta</taxon>
        <taxon>Pterygota</taxon>
        <taxon>Neoptera</taxon>
        <taxon>Paraneoptera</taxon>
        <taxon>Hemiptera</taxon>
        <taxon>Sternorrhyncha</taxon>
        <taxon>Psylloidea</taxon>
        <taxon>Psyllidae</taxon>
        <taxon>Psyllinae</taxon>
        <taxon>Cacopsylla</taxon>
    </lineage>
</organism>
<dbReference type="EMBL" id="HBUF01508368">
    <property type="protein sequence ID" value="CAG6746188.1"/>
    <property type="molecule type" value="Transcribed_RNA"/>
</dbReference>
<sequence length="106" mass="12513">MYTTCFESSILGHDFDFVPARNNFLQIQTPVELVEYTSDVFVRSFHIVFNAIHFNYSFIRIVVCRFALDFLHITHHHIFAVTFFAARFVVWDFLNNLSRCQSQGMP</sequence>
<protein>
    <submittedName>
        <fullName evidence="1">Uncharacterized protein</fullName>
    </submittedName>
</protein>
<dbReference type="AlphaFoldDB" id="A0A8D8SYU4"/>
<name>A0A8D8SYU4_9HEMI</name>
<dbReference type="EMBL" id="HBUF01508369">
    <property type="protein sequence ID" value="CAG6746189.1"/>
    <property type="molecule type" value="Transcribed_RNA"/>
</dbReference>
<dbReference type="EMBL" id="HBUF01241905">
    <property type="protein sequence ID" value="CAG6677236.1"/>
    <property type="molecule type" value="Transcribed_RNA"/>
</dbReference>
<dbReference type="EMBL" id="HBUF01241907">
    <property type="protein sequence ID" value="CAG6677238.1"/>
    <property type="molecule type" value="Transcribed_RNA"/>
</dbReference>
<dbReference type="EMBL" id="HBUF01241906">
    <property type="protein sequence ID" value="CAG6677237.1"/>
    <property type="molecule type" value="Transcribed_RNA"/>
</dbReference>
<dbReference type="EMBL" id="HBUF01383969">
    <property type="protein sequence ID" value="CAG6731389.1"/>
    <property type="molecule type" value="Transcribed_RNA"/>
</dbReference>
<proteinExistence type="predicted"/>